<evidence type="ECO:0000259" key="2">
    <source>
        <dbReference type="Pfam" id="PF03109"/>
    </source>
</evidence>
<evidence type="ECO:0000313" key="4">
    <source>
        <dbReference type="Proteomes" id="UP000076858"/>
    </source>
</evidence>
<dbReference type="OrthoDB" id="427480at2759"/>
<protein>
    <submittedName>
        <fullName evidence="3">AarF domain-containing protein kinase 1</fullName>
    </submittedName>
</protein>
<dbReference type="GO" id="GO:0007005">
    <property type="term" value="P:mitochondrion organization"/>
    <property type="evidence" value="ECO:0007669"/>
    <property type="project" value="TreeGrafter"/>
</dbReference>
<dbReference type="Proteomes" id="UP000076858">
    <property type="component" value="Unassembled WGS sequence"/>
</dbReference>
<dbReference type="EMBL" id="LRGB01002451">
    <property type="protein sequence ID" value="KZS07553.1"/>
    <property type="molecule type" value="Genomic_DNA"/>
</dbReference>
<dbReference type="InterPro" id="IPR051130">
    <property type="entry name" value="Mito_struct-func_regulator"/>
</dbReference>
<reference evidence="3 4" key="1">
    <citation type="submission" date="2016-03" db="EMBL/GenBank/DDBJ databases">
        <title>EvidentialGene: Evidence-directed Construction of Genes on Genomes.</title>
        <authorList>
            <person name="Gilbert D.G."/>
            <person name="Choi J.-H."/>
            <person name="Mockaitis K."/>
            <person name="Colbourne J."/>
            <person name="Pfrender M."/>
        </authorList>
    </citation>
    <scope>NUCLEOTIDE SEQUENCE [LARGE SCALE GENOMIC DNA]</scope>
    <source>
        <strain evidence="3 4">Xinb3</strain>
        <tissue evidence="3">Complete organism</tissue>
    </source>
</reference>
<dbReference type="SUPFAM" id="SSF56112">
    <property type="entry name" value="Protein kinase-like (PK-like)"/>
    <property type="match status" value="1"/>
</dbReference>
<name>A0A164Q9L6_9CRUS</name>
<keyword evidence="4" id="KW-1185">Reference proteome</keyword>
<dbReference type="GO" id="GO:0016301">
    <property type="term" value="F:kinase activity"/>
    <property type="evidence" value="ECO:0007669"/>
    <property type="project" value="UniProtKB-KW"/>
</dbReference>
<dbReference type="AlphaFoldDB" id="A0A164Q9L6"/>
<dbReference type="InterPro" id="IPR011009">
    <property type="entry name" value="Kinase-like_dom_sf"/>
</dbReference>
<gene>
    <name evidence="3" type="ORF">APZ42_028634</name>
</gene>
<comment type="similarity">
    <text evidence="1">Belongs to the protein kinase superfamily. ADCK protein kinase family.</text>
</comment>
<sequence>MQRKRIVKVGLALASVSIGAYYNKEIRDGSIGLLRFGRTAVAAGEIMLDYNRSLYSKTVDVASAEYAKTRSEVHLRSAQRLLKLCEKNGGAFIKVGQHLGALDYLLPFEYVSTMKVLHSQAPQSTYEDVLDVIKQDLKCEPTEVFRVIEKIPLGTASLAQVHKAELNDGKVVAVKVQHPLVKAYSAIDITSMEVLVNLASWVFPDLKLEWLVRETKRNLPCELNFMMEGENAEKTARLMKHLPWLHIPKVYWNLSTTRVLTMEYSDGFEIGTLGQGENPEFEPFKKEISQKITQLYSDMIFLHGYVHCDPHPGNLKVELDKQGKLHIHLLDHGLYAQLPTEFRENYAKLWMSIIRSNVHEIEEVSEKLGVKGFHGIFACMVSGRSWNAILGGIDKQKKTLEEEKEIKDDAAKYLAEIMQVLHRVPREMLLVFKTNDLLRGLNSTLGVKNNIASFVTMSRSCANAHYLKQYSNCKSLTCKVSVTVSHYITHFKITAYELLLWWASWWTN</sequence>
<dbReference type="STRING" id="35525.A0A164Q9L6"/>
<evidence type="ECO:0000256" key="1">
    <source>
        <dbReference type="ARBA" id="ARBA00009670"/>
    </source>
</evidence>
<dbReference type="PANTHER" id="PTHR43173">
    <property type="entry name" value="ABC1 FAMILY PROTEIN"/>
    <property type="match status" value="1"/>
</dbReference>
<feature type="domain" description="ABC1 atypical kinase-like" evidence="2">
    <location>
        <begin position="117"/>
        <end position="364"/>
    </location>
</feature>
<accession>A0A164Q9L6</accession>
<proteinExistence type="inferred from homology"/>
<dbReference type="Pfam" id="PF03109">
    <property type="entry name" value="ABC1"/>
    <property type="match status" value="1"/>
</dbReference>
<organism evidence="3 4">
    <name type="scientific">Daphnia magna</name>
    <dbReference type="NCBI Taxonomy" id="35525"/>
    <lineage>
        <taxon>Eukaryota</taxon>
        <taxon>Metazoa</taxon>
        <taxon>Ecdysozoa</taxon>
        <taxon>Arthropoda</taxon>
        <taxon>Crustacea</taxon>
        <taxon>Branchiopoda</taxon>
        <taxon>Diplostraca</taxon>
        <taxon>Cladocera</taxon>
        <taxon>Anomopoda</taxon>
        <taxon>Daphniidae</taxon>
        <taxon>Daphnia</taxon>
    </lineage>
</organism>
<dbReference type="InterPro" id="IPR045307">
    <property type="entry name" value="ADCK1_dom"/>
</dbReference>
<comment type="caution">
    <text evidence="3">The sequence shown here is derived from an EMBL/GenBank/DDBJ whole genome shotgun (WGS) entry which is preliminary data.</text>
</comment>
<dbReference type="PANTHER" id="PTHR43173:SF19">
    <property type="entry name" value="AARF DOMAIN-CONTAINING PROTEIN KINASE 1"/>
    <property type="match status" value="1"/>
</dbReference>
<dbReference type="CDD" id="cd13969">
    <property type="entry name" value="ADCK1-like"/>
    <property type="match status" value="1"/>
</dbReference>
<evidence type="ECO:0000313" key="3">
    <source>
        <dbReference type="EMBL" id="KZS07553.1"/>
    </source>
</evidence>
<keyword evidence="3" id="KW-0808">Transferase</keyword>
<keyword evidence="3" id="KW-0418">Kinase</keyword>
<dbReference type="GO" id="GO:0005743">
    <property type="term" value="C:mitochondrial inner membrane"/>
    <property type="evidence" value="ECO:0007669"/>
    <property type="project" value="TreeGrafter"/>
</dbReference>
<dbReference type="InterPro" id="IPR004147">
    <property type="entry name" value="ABC1_dom"/>
</dbReference>
<dbReference type="GO" id="GO:0055088">
    <property type="term" value="P:lipid homeostasis"/>
    <property type="evidence" value="ECO:0007669"/>
    <property type="project" value="TreeGrafter"/>
</dbReference>